<dbReference type="EMBL" id="PDCK01000044">
    <property type="protein sequence ID" value="PRQ27823.1"/>
    <property type="molecule type" value="Genomic_DNA"/>
</dbReference>
<sequence>MVCSGEMIVELIGGGSGGDGVLVFGYEGGGVVERRWSSNEVRIDEWLKR</sequence>
<gene>
    <name evidence="1" type="ORF">RchiOBHm_Chr6g0309411</name>
</gene>
<accession>A0A2P6Q0Y2</accession>
<dbReference type="Proteomes" id="UP000238479">
    <property type="component" value="Chromosome 6"/>
</dbReference>
<evidence type="ECO:0000313" key="1">
    <source>
        <dbReference type="EMBL" id="PRQ27823.1"/>
    </source>
</evidence>
<proteinExistence type="predicted"/>
<dbReference type="Gramene" id="PRQ27823">
    <property type="protein sequence ID" value="PRQ27823"/>
    <property type="gene ID" value="RchiOBHm_Chr6g0309411"/>
</dbReference>
<protein>
    <submittedName>
        <fullName evidence="1">Uncharacterized protein</fullName>
    </submittedName>
</protein>
<evidence type="ECO:0000313" key="2">
    <source>
        <dbReference type="Proteomes" id="UP000238479"/>
    </source>
</evidence>
<comment type="caution">
    <text evidence="1">The sequence shown here is derived from an EMBL/GenBank/DDBJ whole genome shotgun (WGS) entry which is preliminary data.</text>
</comment>
<keyword evidence="2" id="KW-1185">Reference proteome</keyword>
<dbReference type="AlphaFoldDB" id="A0A2P6Q0Y2"/>
<organism evidence="1 2">
    <name type="scientific">Rosa chinensis</name>
    <name type="common">China rose</name>
    <dbReference type="NCBI Taxonomy" id="74649"/>
    <lineage>
        <taxon>Eukaryota</taxon>
        <taxon>Viridiplantae</taxon>
        <taxon>Streptophyta</taxon>
        <taxon>Embryophyta</taxon>
        <taxon>Tracheophyta</taxon>
        <taxon>Spermatophyta</taxon>
        <taxon>Magnoliopsida</taxon>
        <taxon>eudicotyledons</taxon>
        <taxon>Gunneridae</taxon>
        <taxon>Pentapetalae</taxon>
        <taxon>rosids</taxon>
        <taxon>fabids</taxon>
        <taxon>Rosales</taxon>
        <taxon>Rosaceae</taxon>
        <taxon>Rosoideae</taxon>
        <taxon>Rosoideae incertae sedis</taxon>
        <taxon>Rosa</taxon>
    </lineage>
</organism>
<reference evidence="1 2" key="1">
    <citation type="journal article" date="2018" name="Nat. Genet.">
        <title>The Rosa genome provides new insights in the design of modern roses.</title>
        <authorList>
            <person name="Bendahmane M."/>
        </authorList>
    </citation>
    <scope>NUCLEOTIDE SEQUENCE [LARGE SCALE GENOMIC DNA]</scope>
    <source>
        <strain evidence="2">cv. Old Blush</strain>
    </source>
</reference>
<name>A0A2P6Q0Y2_ROSCH</name>